<keyword evidence="3" id="KW-1185">Reference proteome</keyword>
<dbReference type="AlphaFoldDB" id="A0A813DI46"/>
<reference evidence="2" key="1">
    <citation type="submission" date="2021-02" db="EMBL/GenBank/DDBJ databases">
        <authorList>
            <person name="Dougan E. K."/>
            <person name="Rhodes N."/>
            <person name="Thang M."/>
            <person name="Chan C."/>
        </authorList>
    </citation>
    <scope>NUCLEOTIDE SEQUENCE</scope>
</reference>
<sequence length="125" mass="13840">MHATEVGIDHATWTRRGRTSTVSVRALNLAKCMQRKSLLIMLFGLREVGLRRCRSAHSTEPNACNESLSQVPSRTLSADRSVMKQLGGLRHPLLGQGAQYSTTLEHVSPRNAKQPSWCTKPQSTT</sequence>
<comment type="caution">
    <text evidence="2">The sequence shown here is derived from an EMBL/GenBank/DDBJ whole genome shotgun (WGS) entry which is preliminary data.</text>
</comment>
<organism evidence="2 3">
    <name type="scientific">Polarella glacialis</name>
    <name type="common">Dinoflagellate</name>
    <dbReference type="NCBI Taxonomy" id="89957"/>
    <lineage>
        <taxon>Eukaryota</taxon>
        <taxon>Sar</taxon>
        <taxon>Alveolata</taxon>
        <taxon>Dinophyceae</taxon>
        <taxon>Suessiales</taxon>
        <taxon>Suessiaceae</taxon>
        <taxon>Polarella</taxon>
    </lineage>
</organism>
<evidence type="ECO:0000256" key="1">
    <source>
        <dbReference type="SAM" id="MobiDB-lite"/>
    </source>
</evidence>
<dbReference type="Proteomes" id="UP000654075">
    <property type="component" value="Unassembled WGS sequence"/>
</dbReference>
<feature type="region of interest" description="Disordered" evidence="1">
    <location>
        <begin position="56"/>
        <end position="76"/>
    </location>
</feature>
<name>A0A813DI46_POLGL</name>
<accession>A0A813DI46</accession>
<gene>
    <name evidence="2" type="ORF">PGLA1383_LOCUS5365</name>
</gene>
<proteinExistence type="predicted"/>
<dbReference type="EMBL" id="CAJNNV010002106">
    <property type="protein sequence ID" value="CAE8586503.1"/>
    <property type="molecule type" value="Genomic_DNA"/>
</dbReference>
<evidence type="ECO:0000313" key="3">
    <source>
        <dbReference type="Proteomes" id="UP000654075"/>
    </source>
</evidence>
<evidence type="ECO:0000313" key="2">
    <source>
        <dbReference type="EMBL" id="CAE8586503.1"/>
    </source>
</evidence>
<feature type="region of interest" description="Disordered" evidence="1">
    <location>
        <begin position="101"/>
        <end position="125"/>
    </location>
</feature>
<protein>
    <submittedName>
        <fullName evidence="2">Uncharacterized protein</fullName>
    </submittedName>
</protein>